<feature type="domain" description="RNA polymerase sigma factor 70 region 4 type 2" evidence="7">
    <location>
        <begin position="114"/>
        <end position="164"/>
    </location>
</feature>
<dbReference type="Gene3D" id="1.10.1740.10">
    <property type="match status" value="1"/>
</dbReference>
<dbReference type="InterPro" id="IPR013325">
    <property type="entry name" value="RNA_pol_sigma_r2"/>
</dbReference>
<dbReference type="GO" id="GO:0016987">
    <property type="term" value="F:sigma factor activity"/>
    <property type="evidence" value="ECO:0007669"/>
    <property type="project" value="UniProtKB-KW"/>
</dbReference>
<gene>
    <name evidence="8" type="ORF">A3A33_03235</name>
</gene>
<evidence type="ECO:0000256" key="5">
    <source>
        <dbReference type="ARBA" id="ARBA00023163"/>
    </source>
</evidence>
<keyword evidence="5" id="KW-0804">Transcription</keyword>
<proteinExistence type="inferred from homology"/>
<dbReference type="Pfam" id="PF08281">
    <property type="entry name" value="Sigma70_r4_2"/>
    <property type="match status" value="1"/>
</dbReference>
<evidence type="ECO:0000256" key="3">
    <source>
        <dbReference type="ARBA" id="ARBA00023082"/>
    </source>
</evidence>
<keyword evidence="3" id="KW-0731">Sigma factor</keyword>
<dbReference type="GO" id="GO:0003677">
    <property type="term" value="F:DNA binding"/>
    <property type="evidence" value="ECO:0007669"/>
    <property type="project" value="UniProtKB-KW"/>
</dbReference>
<dbReference type="EMBL" id="MGKP01000012">
    <property type="protein sequence ID" value="OGN28770.1"/>
    <property type="molecule type" value="Genomic_DNA"/>
</dbReference>
<comment type="caution">
    <text evidence="8">The sequence shown here is derived from an EMBL/GenBank/DDBJ whole genome shotgun (WGS) entry which is preliminary data.</text>
</comment>
<reference evidence="8 9" key="1">
    <citation type="journal article" date="2016" name="Nat. Commun.">
        <title>Thousands of microbial genomes shed light on interconnected biogeochemical processes in an aquifer system.</title>
        <authorList>
            <person name="Anantharaman K."/>
            <person name="Brown C.T."/>
            <person name="Hug L.A."/>
            <person name="Sharon I."/>
            <person name="Castelle C.J."/>
            <person name="Probst A.J."/>
            <person name="Thomas B.C."/>
            <person name="Singh A."/>
            <person name="Wilkins M.J."/>
            <person name="Karaoz U."/>
            <person name="Brodie E.L."/>
            <person name="Williams K.H."/>
            <person name="Hubbard S.S."/>
            <person name="Banfield J.F."/>
        </authorList>
    </citation>
    <scope>NUCLEOTIDE SEQUENCE [LARGE SCALE GENOMIC DNA]</scope>
</reference>
<dbReference type="PANTHER" id="PTHR43133:SF8">
    <property type="entry name" value="RNA POLYMERASE SIGMA FACTOR HI_1459-RELATED"/>
    <property type="match status" value="1"/>
</dbReference>
<evidence type="ECO:0000256" key="2">
    <source>
        <dbReference type="ARBA" id="ARBA00023015"/>
    </source>
</evidence>
<accession>A0A1F8GUV5</accession>
<dbReference type="AlphaFoldDB" id="A0A1F8GUV5"/>
<dbReference type="Gene3D" id="1.10.10.10">
    <property type="entry name" value="Winged helix-like DNA-binding domain superfamily/Winged helix DNA-binding domain"/>
    <property type="match status" value="1"/>
</dbReference>
<dbReference type="NCBIfam" id="TIGR02937">
    <property type="entry name" value="sigma70-ECF"/>
    <property type="match status" value="1"/>
</dbReference>
<dbReference type="PANTHER" id="PTHR43133">
    <property type="entry name" value="RNA POLYMERASE ECF-TYPE SIGMA FACTO"/>
    <property type="match status" value="1"/>
</dbReference>
<evidence type="ECO:0000256" key="1">
    <source>
        <dbReference type="ARBA" id="ARBA00010641"/>
    </source>
</evidence>
<evidence type="ECO:0000313" key="9">
    <source>
        <dbReference type="Proteomes" id="UP000179047"/>
    </source>
</evidence>
<dbReference type="SUPFAM" id="SSF88946">
    <property type="entry name" value="Sigma2 domain of RNA polymerase sigma factors"/>
    <property type="match status" value="1"/>
</dbReference>
<dbReference type="InterPro" id="IPR013249">
    <property type="entry name" value="RNA_pol_sigma70_r4_t2"/>
</dbReference>
<dbReference type="InterPro" id="IPR039425">
    <property type="entry name" value="RNA_pol_sigma-70-like"/>
</dbReference>
<dbReference type="STRING" id="1802701.A3A33_03235"/>
<dbReference type="Proteomes" id="UP000179047">
    <property type="component" value="Unassembled WGS sequence"/>
</dbReference>
<evidence type="ECO:0000259" key="6">
    <source>
        <dbReference type="Pfam" id="PF04542"/>
    </source>
</evidence>
<evidence type="ECO:0000259" key="7">
    <source>
        <dbReference type="Pfam" id="PF08281"/>
    </source>
</evidence>
<evidence type="ECO:0000313" key="8">
    <source>
        <dbReference type="EMBL" id="OGN28770.1"/>
    </source>
</evidence>
<keyword evidence="2" id="KW-0805">Transcription regulation</keyword>
<keyword evidence="4" id="KW-0238">DNA-binding</keyword>
<dbReference type="CDD" id="cd06171">
    <property type="entry name" value="Sigma70_r4"/>
    <property type="match status" value="1"/>
</dbReference>
<dbReference type="GO" id="GO:0006352">
    <property type="term" value="P:DNA-templated transcription initiation"/>
    <property type="evidence" value="ECO:0007669"/>
    <property type="project" value="InterPro"/>
</dbReference>
<comment type="similarity">
    <text evidence="1">Belongs to the sigma-70 factor family. ECF subfamily.</text>
</comment>
<name>A0A1F8GUV5_9BACT</name>
<dbReference type="SUPFAM" id="SSF88659">
    <property type="entry name" value="Sigma3 and sigma4 domains of RNA polymerase sigma factors"/>
    <property type="match status" value="1"/>
</dbReference>
<dbReference type="InterPro" id="IPR014284">
    <property type="entry name" value="RNA_pol_sigma-70_dom"/>
</dbReference>
<evidence type="ECO:0008006" key="10">
    <source>
        <dbReference type="Google" id="ProtNLM"/>
    </source>
</evidence>
<dbReference type="InterPro" id="IPR007627">
    <property type="entry name" value="RNA_pol_sigma70_r2"/>
</dbReference>
<sequence length="171" mass="20036">MATYTEAQFIELYHEYAPKIYKYCYFRVNSKEDAEDLASRVFIKTWDYIVAGERVDNMRAFLYRVAHNQVVDFYKTSKKDREVSIHNFEDDEVDIPDESTFVEDIDMKMTISGIQSKLDTLHEAYRELIVLRYVNDLSIQEIASITGLTENNVSVKLHRAVESLKKLVQTT</sequence>
<feature type="domain" description="RNA polymerase sigma-70 region 2" evidence="6">
    <location>
        <begin position="12"/>
        <end position="78"/>
    </location>
</feature>
<dbReference type="InterPro" id="IPR013324">
    <property type="entry name" value="RNA_pol_sigma_r3/r4-like"/>
</dbReference>
<evidence type="ECO:0000256" key="4">
    <source>
        <dbReference type="ARBA" id="ARBA00023125"/>
    </source>
</evidence>
<protein>
    <recommendedName>
        <fullName evidence="10">RNA polymerase sigma factor</fullName>
    </recommendedName>
</protein>
<dbReference type="InterPro" id="IPR036388">
    <property type="entry name" value="WH-like_DNA-bd_sf"/>
</dbReference>
<organism evidence="8 9">
    <name type="scientific">Candidatus Yanofskybacteria bacterium RIFCSPLOWO2_01_FULL_49_25</name>
    <dbReference type="NCBI Taxonomy" id="1802701"/>
    <lineage>
        <taxon>Bacteria</taxon>
        <taxon>Candidatus Yanofskyibacteriota</taxon>
    </lineage>
</organism>
<dbReference type="Pfam" id="PF04542">
    <property type="entry name" value="Sigma70_r2"/>
    <property type="match status" value="1"/>
</dbReference>